<accession>A0A5D4KKD7</accession>
<keyword evidence="1" id="KW-0732">Signal</keyword>
<organism evidence="2 3">
    <name type="scientific">Rossellomorea vietnamensis</name>
    <dbReference type="NCBI Taxonomy" id="218284"/>
    <lineage>
        <taxon>Bacteria</taxon>
        <taxon>Bacillati</taxon>
        <taxon>Bacillota</taxon>
        <taxon>Bacilli</taxon>
        <taxon>Bacillales</taxon>
        <taxon>Bacillaceae</taxon>
        <taxon>Rossellomorea</taxon>
    </lineage>
</organism>
<dbReference type="EMBL" id="VTEH01000001">
    <property type="protein sequence ID" value="TYR77774.1"/>
    <property type="molecule type" value="Genomic_DNA"/>
</dbReference>
<feature type="signal peptide" evidence="1">
    <location>
        <begin position="1"/>
        <end position="19"/>
    </location>
</feature>
<dbReference type="AlphaFoldDB" id="A0A5D4KKD7"/>
<name>A0A5D4KKD7_9BACI</name>
<evidence type="ECO:0000313" key="3">
    <source>
        <dbReference type="Proteomes" id="UP000323317"/>
    </source>
</evidence>
<dbReference type="Proteomes" id="UP000323317">
    <property type="component" value="Unassembled WGS sequence"/>
</dbReference>
<dbReference type="RefSeq" id="WP_148945361.1">
    <property type="nucleotide sequence ID" value="NZ_JBNILU010000005.1"/>
</dbReference>
<gene>
    <name evidence="2" type="ORF">FZC79_02875</name>
</gene>
<feature type="chain" id="PRO_5022836877" evidence="1">
    <location>
        <begin position="20"/>
        <end position="156"/>
    </location>
</feature>
<protein>
    <submittedName>
        <fullName evidence="2">Sporulation protein</fullName>
    </submittedName>
</protein>
<proteinExistence type="predicted"/>
<sequence>MNKLLVGLLVITVYLSACAANKEDGADSRGALIKVTDPPPVELMENPETDSIGHAVKKEIAKLEELYDVAVIQGKEEILVSYKVKHSHRFHMKKIEKKMTKKLEKKYPNEKFIVSSDYKIFLETVRLKDKMKNKNISNKEAEKRFQEIIKLKEELT</sequence>
<reference evidence="2 3" key="1">
    <citation type="submission" date="2019-08" db="EMBL/GenBank/DDBJ databases">
        <title>Bacillus genomes from the desert of Cuatro Cienegas, Coahuila.</title>
        <authorList>
            <person name="Olmedo-Alvarez G."/>
        </authorList>
    </citation>
    <scope>NUCLEOTIDE SEQUENCE [LARGE SCALE GENOMIC DNA]</scope>
    <source>
        <strain evidence="2 3">CH40_1T</strain>
    </source>
</reference>
<evidence type="ECO:0000256" key="1">
    <source>
        <dbReference type="SAM" id="SignalP"/>
    </source>
</evidence>
<comment type="caution">
    <text evidence="2">The sequence shown here is derived from an EMBL/GenBank/DDBJ whole genome shotgun (WGS) entry which is preliminary data.</text>
</comment>
<evidence type="ECO:0000313" key="2">
    <source>
        <dbReference type="EMBL" id="TYR77774.1"/>
    </source>
</evidence>